<proteinExistence type="predicted"/>
<gene>
    <name evidence="2" type="ORF">SARC_12272</name>
</gene>
<feature type="region of interest" description="Disordered" evidence="1">
    <location>
        <begin position="1"/>
        <end position="104"/>
    </location>
</feature>
<organism evidence="2 3">
    <name type="scientific">Sphaeroforma arctica JP610</name>
    <dbReference type="NCBI Taxonomy" id="667725"/>
    <lineage>
        <taxon>Eukaryota</taxon>
        <taxon>Ichthyosporea</taxon>
        <taxon>Ichthyophonida</taxon>
        <taxon>Sphaeroforma</taxon>
    </lineage>
</organism>
<dbReference type="EMBL" id="KQ243784">
    <property type="protein sequence ID" value="KNC75198.1"/>
    <property type="molecule type" value="Genomic_DNA"/>
</dbReference>
<feature type="compositionally biased region" description="Low complexity" evidence="1">
    <location>
        <begin position="78"/>
        <end position="104"/>
    </location>
</feature>
<feature type="compositionally biased region" description="Pro residues" evidence="1">
    <location>
        <begin position="30"/>
        <end position="43"/>
    </location>
</feature>
<dbReference type="GeneID" id="25912776"/>
<name>A0A0L0FGN3_9EUKA</name>
<dbReference type="RefSeq" id="XP_014149100.1">
    <property type="nucleotide sequence ID" value="XM_014293625.1"/>
</dbReference>
<evidence type="ECO:0000313" key="3">
    <source>
        <dbReference type="Proteomes" id="UP000054560"/>
    </source>
</evidence>
<sequence length="104" mass="10519">MNEDPTATGVNPGFPSNAPSGASPANLHAPPKPPQGSPQPGMPFAPGHQQQTPHAYGQEGWFVNRSYGSQPSAPLPGPNSASGAPSGPPQTGMQPQPGQQQPPP</sequence>
<protein>
    <submittedName>
        <fullName evidence="2">Uncharacterized protein</fullName>
    </submittedName>
</protein>
<evidence type="ECO:0000313" key="2">
    <source>
        <dbReference type="EMBL" id="KNC75198.1"/>
    </source>
</evidence>
<keyword evidence="3" id="KW-1185">Reference proteome</keyword>
<reference evidence="2 3" key="1">
    <citation type="submission" date="2011-02" db="EMBL/GenBank/DDBJ databases">
        <title>The Genome Sequence of Sphaeroforma arctica JP610.</title>
        <authorList>
            <consortium name="The Broad Institute Genome Sequencing Platform"/>
            <person name="Russ C."/>
            <person name="Cuomo C."/>
            <person name="Young S.K."/>
            <person name="Zeng Q."/>
            <person name="Gargeya S."/>
            <person name="Alvarado L."/>
            <person name="Berlin A."/>
            <person name="Chapman S.B."/>
            <person name="Chen Z."/>
            <person name="Freedman E."/>
            <person name="Gellesch M."/>
            <person name="Goldberg J."/>
            <person name="Griggs A."/>
            <person name="Gujja S."/>
            <person name="Heilman E."/>
            <person name="Heiman D."/>
            <person name="Howarth C."/>
            <person name="Mehta T."/>
            <person name="Neiman D."/>
            <person name="Pearson M."/>
            <person name="Roberts A."/>
            <person name="Saif S."/>
            <person name="Shea T."/>
            <person name="Shenoy N."/>
            <person name="Sisk P."/>
            <person name="Stolte C."/>
            <person name="Sykes S."/>
            <person name="White J."/>
            <person name="Yandava C."/>
            <person name="Burger G."/>
            <person name="Gray M.W."/>
            <person name="Holland P.W.H."/>
            <person name="King N."/>
            <person name="Lang F.B.F."/>
            <person name="Roger A.J."/>
            <person name="Ruiz-Trillo I."/>
            <person name="Haas B."/>
            <person name="Nusbaum C."/>
            <person name="Birren B."/>
        </authorList>
    </citation>
    <scope>NUCLEOTIDE SEQUENCE [LARGE SCALE GENOMIC DNA]</scope>
    <source>
        <strain evidence="2 3">JP610</strain>
    </source>
</reference>
<accession>A0A0L0FGN3</accession>
<dbReference type="Proteomes" id="UP000054560">
    <property type="component" value="Unassembled WGS sequence"/>
</dbReference>
<evidence type="ECO:0000256" key="1">
    <source>
        <dbReference type="SAM" id="MobiDB-lite"/>
    </source>
</evidence>
<dbReference type="AlphaFoldDB" id="A0A0L0FGN3"/>